<dbReference type="Pfam" id="PF01590">
    <property type="entry name" value="GAF"/>
    <property type="match status" value="2"/>
</dbReference>
<dbReference type="Pfam" id="PF13426">
    <property type="entry name" value="PAS_9"/>
    <property type="match status" value="1"/>
</dbReference>
<dbReference type="Pfam" id="PF02518">
    <property type="entry name" value="HATPase_c"/>
    <property type="match status" value="1"/>
</dbReference>
<dbReference type="Gene3D" id="3.30.450.40">
    <property type="match status" value="2"/>
</dbReference>
<evidence type="ECO:0000259" key="10">
    <source>
        <dbReference type="PROSITE" id="PS50113"/>
    </source>
</evidence>
<evidence type="ECO:0000313" key="12">
    <source>
        <dbReference type="Proteomes" id="UP000003959"/>
    </source>
</evidence>
<dbReference type="CDD" id="cd00075">
    <property type="entry name" value="HATPase"/>
    <property type="match status" value="1"/>
</dbReference>
<dbReference type="CDD" id="cd00082">
    <property type="entry name" value="HisKA"/>
    <property type="match status" value="1"/>
</dbReference>
<dbReference type="PANTHER" id="PTHR43547">
    <property type="entry name" value="TWO-COMPONENT HISTIDINE KINASE"/>
    <property type="match status" value="1"/>
</dbReference>
<dbReference type="PROSITE" id="PS50112">
    <property type="entry name" value="PAS"/>
    <property type="match status" value="1"/>
</dbReference>
<evidence type="ECO:0000313" key="11">
    <source>
        <dbReference type="EMBL" id="EGJ34392.1"/>
    </source>
</evidence>
<proteinExistence type="inferred from homology"/>
<organism evidence="11 12">
    <name type="scientific">Moorena producens 3L</name>
    <dbReference type="NCBI Taxonomy" id="489825"/>
    <lineage>
        <taxon>Bacteria</taxon>
        <taxon>Bacillati</taxon>
        <taxon>Cyanobacteriota</taxon>
        <taxon>Cyanophyceae</taxon>
        <taxon>Coleofasciculales</taxon>
        <taxon>Coleofasciculaceae</taxon>
        <taxon>Moorena</taxon>
    </lineage>
</organism>
<feature type="domain" description="Phytochrome chromophore attachment site" evidence="7">
    <location>
        <begin position="208"/>
        <end position="356"/>
    </location>
</feature>
<evidence type="ECO:0000256" key="4">
    <source>
        <dbReference type="ARBA" id="ARBA00022553"/>
    </source>
</evidence>
<dbReference type="EMBL" id="GL890838">
    <property type="protein sequence ID" value="EGJ34392.1"/>
    <property type="molecule type" value="Genomic_DNA"/>
</dbReference>
<dbReference type="SMART" id="SM00065">
    <property type="entry name" value="GAF"/>
    <property type="match status" value="2"/>
</dbReference>
<dbReference type="SUPFAM" id="SSF47384">
    <property type="entry name" value="Homodimeric domain of signal transducing histidine kinase"/>
    <property type="match status" value="1"/>
</dbReference>
<dbReference type="PROSITE" id="PS50046">
    <property type="entry name" value="PHYTOCHROME_2"/>
    <property type="match status" value="1"/>
</dbReference>
<dbReference type="InterPro" id="IPR003018">
    <property type="entry name" value="GAF"/>
</dbReference>
<dbReference type="PROSITE" id="PS50113">
    <property type="entry name" value="PAC"/>
    <property type="match status" value="1"/>
</dbReference>
<dbReference type="SMART" id="SM00387">
    <property type="entry name" value="HATPase_c"/>
    <property type="match status" value="1"/>
</dbReference>
<evidence type="ECO:0000256" key="3">
    <source>
        <dbReference type="ARBA" id="ARBA00012438"/>
    </source>
</evidence>
<evidence type="ECO:0000256" key="1">
    <source>
        <dbReference type="ARBA" id="ARBA00000085"/>
    </source>
</evidence>
<dbReference type="InterPro" id="IPR016132">
    <property type="entry name" value="Phyto_chromo_attachment"/>
</dbReference>
<name>F4XM43_9CYAN</name>
<dbReference type="InterPro" id="IPR000014">
    <property type="entry name" value="PAS"/>
</dbReference>
<dbReference type="PROSITE" id="PS50109">
    <property type="entry name" value="HIS_KIN"/>
    <property type="match status" value="1"/>
</dbReference>
<dbReference type="eggNOG" id="COG5002">
    <property type="taxonomic scope" value="Bacteria"/>
</dbReference>
<dbReference type="InterPro" id="IPR036890">
    <property type="entry name" value="HATPase_C_sf"/>
</dbReference>
<accession>F4XM43</accession>
<dbReference type="PANTHER" id="PTHR43547:SF2">
    <property type="entry name" value="HYBRID SIGNAL TRANSDUCTION HISTIDINE KINASE C"/>
    <property type="match status" value="1"/>
</dbReference>
<dbReference type="SUPFAM" id="SSF55874">
    <property type="entry name" value="ATPase domain of HSP90 chaperone/DNA topoisomerase II/histidine kinase"/>
    <property type="match status" value="1"/>
</dbReference>
<keyword evidence="6" id="KW-0902">Two-component regulatory system</keyword>
<dbReference type="HOGENOM" id="CLU_000445_50_3_3"/>
<dbReference type="Gene3D" id="3.30.450.20">
    <property type="entry name" value="PAS domain"/>
    <property type="match status" value="1"/>
</dbReference>
<dbReference type="Gene3D" id="3.30.565.10">
    <property type="entry name" value="Histidine kinase-like ATPase, C-terminal domain"/>
    <property type="match status" value="1"/>
</dbReference>
<keyword evidence="5" id="KW-0808">Transferase</keyword>
<dbReference type="InterPro" id="IPR035965">
    <property type="entry name" value="PAS-like_dom_sf"/>
</dbReference>
<dbReference type="SMART" id="SM00388">
    <property type="entry name" value="HisKA"/>
    <property type="match status" value="1"/>
</dbReference>
<dbReference type="InterPro" id="IPR000700">
    <property type="entry name" value="PAS-assoc_C"/>
</dbReference>
<gene>
    <name evidence="11" type="ORF">LYNGBM3L_18260</name>
</gene>
<evidence type="ECO:0000259" key="8">
    <source>
        <dbReference type="PROSITE" id="PS50109"/>
    </source>
</evidence>
<dbReference type="SMART" id="SM00091">
    <property type="entry name" value="PAS"/>
    <property type="match status" value="1"/>
</dbReference>
<feature type="domain" description="PAS" evidence="9">
    <location>
        <begin position="46"/>
        <end position="110"/>
    </location>
</feature>
<dbReference type="InterPro" id="IPR004358">
    <property type="entry name" value="Sig_transdc_His_kin-like_C"/>
</dbReference>
<dbReference type="Pfam" id="PF00512">
    <property type="entry name" value="HisKA"/>
    <property type="match status" value="1"/>
</dbReference>
<dbReference type="SUPFAM" id="SSF55785">
    <property type="entry name" value="PYP-like sensor domain (PAS domain)"/>
    <property type="match status" value="1"/>
</dbReference>
<sequence length="809" mass="93199">MRLEQFQILRELTVDEAACEQLQEILLAQETKYQKAQEQIHFQACLLDNLPIGVIAIDMDGTIIHWNSYACKLYQWQAQDVIGSQLSEIMFPPRSHAAIKEIFAQLSQLEFWQGELLIQRQDGSQLARDFRISVLEDQVGKQIGFVATVVDAKEGKQAEIDRRSRYAIGHRPRYANALSNQVAQDKLRQAMGDSLRENFAARIRKSLDVETILNTTVNQVRRLLQADRVAVYRFESDWRGRFTVESVESPWQPITGREMYNPHFWETHANQYRYAPIQAIEDIYSDSGGLSSYEVNCLAQFQVVANLVVPIICDPQLDQNQPKDSPLWGLLVAHQCSRPRQWQFWERNLWKSVADHVGIAIQQAQIYQENQLKAQREATLNQFTQKIRSSLDLEQIFSTATQGISQLLDVDLVEIQEYLPQRQVWLTVSQCSKHPNLSSPLGAETPDADNEINRKIKNLEVVRINNSCNLNLEDSCHGLLVPLRFQNRLWGKLCLIKIDSDYQWSDGAVTLVQSMAEQLAIAIQQGQLYQRLANLNTDLERQVLERTQQLRERIQELQRLNMLKDDFLSTVSHELRTPLSNMKMAIQMLKIAPESQRRQRYTEILESECYREIELINDLLDLQRLETASYQVSRTVVDLKIWLHQIIDSFCSRIQAQQQILKLTLSDNLPSVLIDKTSFGRIVTELFNNACKYTPANRQIILEFFYQNNQDLVGSYTVPKVIFKISNQAEIADTELPHIFDKFYRIPNADPWKRGGTGLGLALVKELVKQLDGIIQVESSQRWTTFTVQIPAPQGSELNGHDNSLTIKF</sequence>
<dbReference type="Gene3D" id="1.10.287.130">
    <property type="match status" value="1"/>
</dbReference>
<keyword evidence="5" id="KW-0418">Kinase</keyword>
<dbReference type="EC" id="2.7.13.3" evidence="3"/>
<evidence type="ECO:0000259" key="9">
    <source>
        <dbReference type="PROSITE" id="PS50112"/>
    </source>
</evidence>
<dbReference type="Proteomes" id="UP000003959">
    <property type="component" value="Unassembled WGS sequence"/>
</dbReference>
<dbReference type="InterPro" id="IPR036097">
    <property type="entry name" value="HisK_dim/P_sf"/>
</dbReference>
<dbReference type="PRINTS" id="PR00344">
    <property type="entry name" value="BCTRLSENSOR"/>
</dbReference>
<dbReference type="eggNOG" id="COG2203">
    <property type="taxonomic scope" value="Bacteria"/>
</dbReference>
<dbReference type="AlphaFoldDB" id="F4XM43"/>
<dbReference type="eggNOG" id="COG2205">
    <property type="taxonomic scope" value="Bacteria"/>
</dbReference>
<keyword evidence="12" id="KW-1185">Reference proteome</keyword>
<protein>
    <recommendedName>
        <fullName evidence="3">histidine kinase</fullName>
        <ecNumber evidence="3">2.7.13.3</ecNumber>
    </recommendedName>
</protein>
<comment type="catalytic activity">
    <reaction evidence="1">
        <text>ATP + protein L-histidine = ADP + protein N-phospho-L-histidine.</text>
        <dbReference type="EC" id="2.7.13.3"/>
    </reaction>
</comment>
<evidence type="ECO:0000256" key="6">
    <source>
        <dbReference type="ARBA" id="ARBA00023012"/>
    </source>
</evidence>
<dbReference type="NCBIfam" id="TIGR00229">
    <property type="entry name" value="sensory_box"/>
    <property type="match status" value="1"/>
</dbReference>
<feature type="domain" description="Histidine kinase" evidence="8">
    <location>
        <begin position="570"/>
        <end position="794"/>
    </location>
</feature>
<keyword evidence="4" id="KW-0597">Phosphoprotein</keyword>
<comment type="similarity">
    <text evidence="2">In the N-terminal section; belongs to the phytochrome family.</text>
</comment>
<dbReference type="CDD" id="cd00130">
    <property type="entry name" value="PAS"/>
    <property type="match status" value="1"/>
</dbReference>
<evidence type="ECO:0000256" key="2">
    <source>
        <dbReference type="ARBA" id="ARBA00006402"/>
    </source>
</evidence>
<evidence type="ECO:0000256" key="5">
    <source>
        <dbReference type="ARBA" id="ARBA00022777"/>
    </source>
</evidence>
<evidence type="ECO:0000259" key="7">
    <source>
        <dbReference type="PROSITE" id="PS50046"/>
    </source>
</evidence>
<dbReference type="InterPro" id="IPR003594">
    <property type="entry name" value="HATPase_dom"/>
</dbReference>
<dbReference type="InterPro" id="IPR003661">
    <property type="entry name" value="HisK_dim/P_dom"/>
</dbReference>
<feature type="domain" description="PAC" evidence="10">
    <location>
        <begin position="112"/>
        <end position="164"/>
    </location>
</feature>
<dbReference type="InterPro" id="IPR005467">
    <property type="entry name" value="His_kinase_dom"/>
</dbReference>
<dbReference type="GO" id="GO:0000155">
    <property type="term" value="F:phosphorelay sensor kinase activity"/>
    <property type="evidence" value="ECO:0007669"/>
    <property type="project" value="InterPro"/>
</dbReference>
<reference evidence="12" key="1">
    <citation type="journal article" date="2011" name="Proc. Natl. Acad. Sci. U.S.A.">
        <title>Genomic insights into the physiology and ecology of the marine filamentous cyanobacterium Lyngbya majuscula.</title>
        <authorList>
            <person name="Jones A.C."/>
            <person name="Monroe E.A."/>
            <person name="Podell S."/>
            <person name="Hess W.R."/>
            <person name="Klages S."/>
            <person name="Esquenazi E."/>
            <person name="Niessen S."/>
            <person name="Hoover H."/>
            <person name="Rothmann M."/>
            <person name="Lasken R.S."/>
            <person name="Yates J.R.III."/>
            <person name="Reinhardt R."/>
            <person name="Kube M."/>
            <person name="Burkart M.D."/>
            <person name="Allen E.E."/>
            <person name="Dorrestein P.C."/>
            <person name="Gerwick W.H."/>
            <person name="Gerwick L."/>
        </authorList>
    </citation>
    <scope>NUCLEOTIDE SEQUENCE [LARGE SCALE GENOMIC DNA]</scope>
    <source>
        <strain evidence="12">3L</strain>
    </source>
</reference>
<dbReference type="InterPro" id="IPR029016">
    <property type="entry name" value="GAF-like_dom_sf"/>
</dbReference>
<dbReference type="SUPFAM" id="SSF55781">
    <property type="entry name" value="GAF domain-like"/>
    <property type="match status" value="2"/>
</dbReference>